<organism evidence="4">
    <name type="scientific">Naegleria gruberi</name>
    <name type="common">Amoeba</name>
    <dbReference type="NCBI Taxonomy" id="5762"/>
    <lineage>
        <taxon>Eukaryota</taxon>
        <taxon>Discoba</taxon>
        <taxon>Heterolobosea</taxon>
        <taxon>Tetramitia</taxon>
        <taxon>Eutetramitia</taxon>
        <taxon>Vahlkampfiidae</taxon>
        <taxon>Naegleria</taxon>
    </lineage>
</organism>
<gene>
    <name evidence="3" type="ORF">NAEGRDRAFT_48433</name>
</gene>
<dbReference type="OMA" id="SENDCIT"/>
<dbReference type="AlphaFoldDB" id="D2VCI6"/>
<reference evidence="3 4" key="1">
    <citation type="journal article" date="2010" name="Cell">
        <title>The genome of Naegleria gruberi illuminates early eukaryotic versatility.</title>
        <authorList>
            <person name="Fritz-Laylin L.K."/>
            <person name="Prochnik S.E."/>
            <person name="Ginger M.L."/>
            <person name="Dacks J.B."/>
            <person name="Carpenter M.L."/>
            <person name="Field M.C."/>
            <person name="Kuo A."/>
            <person name="Paredez A."/>
            <person name="Chapman J."/>
            <person name="Pham J."/>
            <person name="Shu S."/>
            <person name="Neupane R."/>
            <person name="Cipriano M."/>
            <person name="Mancuso J."/>
            <person name="Tu H."/>
            <person name="Salamov A."/>
            <person name="Lindquist E."/>
            <person name="Shapiro H."/>
            <person name="Lucas S."/>
            <person name="Grigoriev I.V."/>
            <person name="Cande W.Z."/>
            <person name="Fulton C."/>
            <person name="Rokhsar D.S."/>
            <person name="Dawson S.C."/>
        </authorList>
    </citation>
    <scope>NUCLEOTIDE SEQUENCE [LARGE SCALE GENOMIC DNA]</scope>
    <source>
        <strain evidence="3 4">NEG-M</strain>
    </source>
</reference>
<feature type="compositionally biased region" description="Low complexity" evidence="2">
    <location>
        <begin position="13"/>
        <end position="23"/>
    </location>
</feature>
<feature type="coiled-coil region" evidence="1">
    <location>
        <begin position="349"/>
        <end position="396"/>
    </location>
</feature>
<sequence>MITTPISPAHILKGSPSPTSSTSGTGGKKTSRPPKGSKQLSSPISNQSSSTTSSIPPMTPNDQLPQQHVPSFKGPVIPPPTHFPYFPMNPMAMPNVPMMYAPINTMHMIPTTTPMFGMFPQPVMPNIPPPTTPHNTSFHKVPTPIQPKPSTSPPSSTQSTITTTQSSKTKPKKKKRPPTSNRNVNTADNSNNTSPVVISSNISKTAETTSNQKRKEPPTTSRSVHQHIISYLWELGLRDSAKILENDLNNPLLLNASEDRVSSFVNNLSNEVERHSHTIPPSNKKISTNEKSSSSNFTTTDETSIINSNENDSFMSESNNSTMDKYNSENYLNILKQTTKSESYNKPTAEYVNERLENLEQTLGVKEQKVQVFARMKEVEERMLKLDVNNNEIAQQQPLLGSSGTAANDNVHDDNFFDSFFEDDTDNHQMSESHFQLDNTDC</sequence>
<evidence type="ECO:0000313" key="3">
    <source>
        <dbReference type="EMBL" id="EFC45317.1"/>
    </source>
</evidence>
<feature type="region of interest" description="Disordered" evidence="2">
    <location>
        <begin position="272"/>
        <end position="318"/>
    </location>
</feature>
<feature type="compositionally biased region" description="Low complexity" evidence="2">
    <location>
        <begin position="153"/>
        <end position="168"/>
    </location>
</feature>
<dbReference type="Proteomes" id="UP000006671">
    <property type="component" value="Unassembled WGS sequence"/>
</dbReference>
<evidence type="ECO:0000256" key="2">
    <source>
        <dbReference type="SAM" id="MobiDB-lite"/>
    </source>
</evidence>
<feature type="compositionally biased region" description="Polar residues" evidence="2">
    <location>
        <begin position="181"/>
        <end position="211"/>
    </location>
</feature>
<dbReference type="OrthoDB" id="10618607at2759"/>
<protein>
    <submittedName>
        <fullName evidence="3">Predicted protein</fullName>
    </submittedName>
</protein>
<dbReference type="InParanoid" id="D2VCI6"/>
<dbReference type="VEuPathDB" id="AmoebaDB:NAEGRDRAFT_48433"/>
<evidence type="ECO:0000313" key="4">
    <source>
        <dbReference type="Proteomes" id="UP000006671"/>
    </source>
</evidence>
<keyword evidence="4" id="KW-1185">Reference proteome</keyword>
<accession>D2VCI6</accession>
<feature type="compositionally biased region" description="Polar residues" evidence="2">
    <location>
        <begin position="279"/>
        <end position="318"/>
    </location>
</feature>
<dbReference type="KEGG" id="ngr:NAEGRDRAFT_48433"/>
<name>D2VCI6_NAEGR</name>
<feature type="region of interest" description="Disordered" evidence="2">
    <location>
        <begin position="126"/>
        <end position="224"/>
    </location>
</feature>
<feature type="region of interest" description="Disordered" evidence="2">
    <location>
        <begin position="1"/>
        <end position="75"/>
    </location>
</feature>
<feature type="compositionally biased region" description="Low complexity" evidence="2">
    <location>
        <begin position="41"/>
        <end position="56"/>
    </location>
</feature>
<dbReference type="EMBL" id="GG738863">
    <property type="protein sequence ID" value="EFC45317.1"/>
    <property type="molecule type" value="Genomic_DNA"/>
</dbReference>
<proteinExistence type="predicted"/>
<keyword evidence="1" id="KW-0175">Coiled coil</keyword>
<evidence type="ECO:0000256" key="1">
    <source>
        <dbReference type="SAM" id="Coils"/>
    </source>
</evidence>
<dbReference type="RefSeq" id="XP_002678061.1">
    <property type="nucleotide sequence ID" value="XM_002678015.1"/>
</dbReference>
<dbReference type="GeneID" id="8850624"/>